<evidence type="ECO:0000313" key="2">
    <source>
        <dbReference type="EMBL" id="GBP39548.1"/>
    </source>
</evidence>
<gene>
    <name evidence="2" type="ORF">EVAR_32482_1</name>
</gene>
<sequence>MELVDESIVLDLTDDFCHADKERLSRFEALDALVWSNFIKVQHIRAISKHSQEFWEEKAFLYPVSQRQRPCTLCRTELCWTYLYMVILCGSAHIPVSNWDSPQSALSNNASKAVATGLRIRLKSVNRKSLPRPRRRAHPSGRGRRPRLRRDHESNLIWHSLSRYERT</sequence>
<dbReference type="EMBL" id="BGZK01000367">
    <property type="protein sequence ID" value="GBP39548.1"/>
    <property type="molecule type" value="Genomic_DNA"/>
</dbReference>
<keyword evidence="3" id="KW-1185">Reference proteome</keyword>
<accession>A0A4C1VKB7</accession>
<evidence type="ECO:0000313" key="3">
    <source>
        <dbReference type="Proteomes" id="UP000299102"/>
    </source>
</evidence>
<dbReference type="Proteomes" id="UP000299102">
    <property type="component" value="Unassembled WGS sequence"/>
</dbReference>
<proteinExistence type="predicted"/>
<protein>
    <submittedName>
        <fullName evidence="2">Uncharacterized protein</fullName>
    </submittedName>
</protein>
<name>A0A4C1VKB7_EUMVA</name>
<evidence type="ECO:0000256" key="1">
    <source>
        <dbReference type="SAM" id="MobiDB-lite"/>
    </source>
</evidence>
<comment type="caution">
    <text evidence="2">The sequence shown here is derived from an EMBL/GenBank/DDBJ whole genome shotgun (WGS) entry which is preliminary data.</text>
</comment>
<feature type="region of interest" description="Disordered" evidence="1">
    <location>
        <begin position="127"/>
        <end position="149"/>
    </location>
</feature>
<organism evidence="2 3">
    <name type="scientific">Eumeta variegata</name>
    <name type="common">Bagworm moth</name>
    <name type="synonym">Eumeta japonica</name>
    <dbReference type="NCBI Taxonomy" id="151549"/>
    <lineage>
        <taxon>Eukaryota</taxon>
        <taxon>Metazoa</taxon>
        <taxon>Ecdysozoa</taxon>
        <taxon>Arthropoda</taxon>
        <taxon>Hexapoda</taxon>
        <taxon>Insecta</taxon>
        <taxon>Pterygota</taxon>
        <taxon>Neoptera</taxon>
        <taxon>Endopterygota</taxon>
        <taxon>Lepidoptera</taxon>
        <taxon>Glossata</taxon>
        <taxon>Ditrysia</taxon>
        <taxon>Tineoidea</taxon>
        <taxon>Psychidae</taxon>
        <taxon>Oiketicinae</taxon>
        <taxon>Eumeta</taxon>
    </lineage>
</organism>
<dbReference type="AlphaFoldDB" id="A0A4C1VKB7"/>
<reference evidence="2 3" key="1">
    <citation type="journal article" date="2019" name="Commun. Biol.">
        <title>The bagworm genome reveals a unique fibroin gene that provides high tensile strength.</title>
        <authorList>
            <person name="Kono N."/>
            <person name="Nakamura H."/>
            <person name="Ohtoshi R."/>
            <person name="Tomita M."/>
            <person name="Numata K."/>
            <person name="Arakawa K."/>
        </authorList>
    </citation>
    <scope>NUCLEOTIDE SEQUENCE [LARGE SCALE GENOMIC DNA]</scope>
</reference>